<keyword evidence="3" id="KW-1185">Reference proteome</keyword>
<gene>
    <name evidence="2" type="ORF">SNAT2548_LOCUS35255</name>
</gene>
<dbReference type="AlphaFoldDB" id="A0A812V611"/>
<dbReference type="Proteomes" id="UP000604046">
    <property type="component" value="Unassembled WGS sequence"/>
</dbReference>
<name>A0A812V611_9DINO</name>
<sequence length="176" mass="19919">MRTPLRAQTAEGLTLTMEKTGEAIEEDDVHTSDWVDCSQVPCNTIHVTLSWFSLIGCAHAVMYTTCAIVWLSVTPREATRDFLYWSPTIMQRPSQSMMLGVTCWAFDALWLTAIKHGSSLMVLLSIPAVFLLLHVIWTFMRMRFFCWNWPAAPCGHYQTAWKNQAAYQPINQGGAA</sequence>
<keyword evidence="1" id="KW-0812">Transmembrane</keyword>
<accession>A0A812V611</accession>
<reference evidence="2" key="1">
    <citation type="submission" date="2021-02" db="EMBL/GenBank/DDBJ databases">
        <authorList>
            <person name="Dougan E. K."/>
            <person name="Rhodes N."/>
            <person name="Thang M."/>
            <person name="Chan C."/>
        </authorList>
    </citation>
    <scope>NUCLEOTIDE SEQUENCE</scope>
</reference>
<keyword evidence="1" id="KW-1133">Transmembrane helix</keyword>
<protein>
    <submittedName>
        <fullName evidence="2">Uncharacterized protein</fullName>
    </submittedName>
</protein>
<evidence type="ECO:0000313" key="2">
    <source>
        <dbReference type="EMBL" id="CAE7620284.1"/>
    </source>
</evidence>
<dbReference type="OrthoDB" id="435531at2759"/>
<keyword evidence="1" id="KW-0472">Membrane</keyword>
<evidence type="ECO:0000313" key="3">
    <source>
        <dbReference type="Proteomes" id="UP000604046"/>
    </source>
</evidence>
<proteinExistence type="predicted"/>
<organism evidence="2 3">
    <name type="scientific">Symbiodinium natans</name>
    <dbReference type="NCBI Taxonomy" id="878477"/>
    <lineage>
        <taxon>Eukaryota</taxon>
        <taxon>Sar</taxon>
        <taxon>Alveolata</taxon>
        <taxon>Dinophyceae</taxon>
        <taxon>Suessiales</taxon>
        <taxon>Symbiodiniaceae</taxon>
        <taxon>Symbiodinium</taxon>
    </lineage>
</organism>
<dbReference type="EMBL" id="CAJNDS010002854">
    <property type="protein sequence ID" value="CAE7620284.1"/>
    <property type="molecule type" value="Genomic_DNA"/>
</dbReference>
<feature type="transmembrane region" description="Helical" evidence="1">
    <location>
        <begin position="51"/>
        <end position="73"/>
    </location>
</feature>
<comment type="caution">
    <text evidence="2">The sequence shown here is derived from an EMBL/GenBank/DDBJ whole genome shotgun (WGS) entry which is preliminary data.</text>
</comment>
<feature type="transmembrane region" description="Helical" evidence="1">
    <location>
        <begin position="120"/>
        <end position="140"/>
    </location>
</feature>
<evidence type="ECO:0000256" key="1">
    <source>
        <dbReference type="SAM" id="Phobius"/>
    </source>
</evidence>